<dbReference type="InterPro" id="IPR035595">
    <property type="entry name" value="UDP_glycos_trans_CS"/>
</dbReference>
<keyword evidence="6" id="KW-1185">Reference proteome</keyword>
<dbReference type="GO" id="GO:0035251">
    <property type="term" value="F:UDP-glucosyltransferase activity"/>
    <property type="evidence" value="ECO:0000318"/>
    <property type="project" value="GO_Central"/>
</dbReference>
<evidence type="ECO:0000256" key="2">
    <source>
        <dbReference type="ARBA" id="ARBA00022679"/>
    </source>
</evidence>
<keyword evidence="3" id="KW-0328">Glycosyltransferase</keyword>
<dbReference type="InParanoid" id="A0A061EVW5"/>
<dbReference type="EC" id="2.4.1.-" evidence="3"/>
<evidence type="ECO:0000313" key="5">
    <source>
        <dbReference type="EMBL" id="EOY09195.1"/>
    </source>
</evidence>
<dbReference type="InterPro" id="IPR058980">
    <property type="entry name" value="Glyco_transf_N"/>
</dbReference>
<dbReference type="CDD" id="cd03784">
    <property type="entry name" value="GT1_Gtf-like"/>
    <property type="match status" value="1"/>
</dbReference>
<gene>
    <name evidence="5" type="ORF">TCM_024595</name>
</gene>
<dbReference type="OMA" id="HASNKFP"/>
<dbReference type="PROSITE" id="PS00375">
    <property type="entry name" value="UDPGT"/>
    <property type="match status" value="1"/>
</dbReference>
<evidence type="ECO:0000259" key="4">
    <source>
        <dbReference type="Pfam" id="PF26168"/>
    </source>
</evidence>
<dbReference type="GO" id="GO:0050404">
    <property type="term" value="F:zeatin O-beta-D-xylosyltransferase activity"/>
    <property type="evidence" value="ECO:0007669"/>
    <property type="project" value="UniProtKB-ARBA"/>
</dbReference>
<organism evidence="5 6">
    <name type="scientific">Theobroma cacao</name>
    <name type="common">Cacao</name>
    <name type="synonym">Cocoa</name>
    <dbReference type="NCBI Taxonomy" id="3641"/>
    <lineage>
        <taxon>Eukaryota</taxon>
        <taxon>Viridiplantae</taxon>
        <taxon>Streptophyta</taxon>
        <taxon>Embryophyta</taxon>
        <taxon>Tracheophyta</taxon>
        <taxon>Spermatophyta</taxon>
        <taxon>Magnoliopsida</taxon>
        <taxon>eudicotyledons</taxon>
        <taxon>Gunneridae</taxon>
        <taxon>Pentapetalae</taxon>
        <taxon>rosids</taxon>
        <taxon>malvids</taxon>
        <taxon>Malvales</taxon>
        <taxon>Malvaceae</taxon>
        <taxon>Byttnerioideae</taxon>
        <taxon>Theobroma</taxon>
    </lineage>
</organism>
<protein>
    <recommendedName>
        <fullName evidence="3">Glycosyltransferase</fullName>
        <ecNumber evidence="3">2.4.1.-</ecNumber>
    </recommendedName>
</protein>
<reference evidence="5 6" key="1">
    <citation type="journal article" date="2013" name="Genome Biol.">
        <title>The genome sequence of the most widely cultivated cacao type and its use to identify candidate genes regulating pod color.</title>
        <authorList>
            <person name="Motamayor J.C."/>
            <person name="Mockaitis K."/>
            <person name="Schmutz J."/>
            <person name="Haiminen N."/>
            <person name="Iii D.L."/>
            <person name="Cornejo O."/>
            <person name="Findley S.D."/>
            <person name="Zheng P."/>
            <person name="Utro F."/>
            <person name="Royaert S."/>
            <person name="Saski C."/>
            <person name="Jenkins J."/>
            <person name="Podicheti R."/>
            <person name="Zhao M."/>
            <person name="Scheffler B.E."/>
            <person name="Stack J.C."/>
            <person name="Feltus F.A."/>
            <person name="Mustiga G.M."/>
            <person name="Amores F."/>
            <person name="Phillips W."/>
            <person name="Marelli J.P."/>
            <person name="May G.D."/>
            <person name="Shapiro H."/>
            <person name="Ma J."/>
            <person name="Bustamante C.D."/>
            <person name="Schnell R.J."/>
            <person name="Main D."/>
            <person name="Gilbert D."/>
            <person name="Parida L."/>
            <person name="Kuhn D.N."/>
        </authorList>
    </citation>
    <scope>NUCLEOTIDE SEQUENCE [LARGE SCALE GENOMIC DNA]</scope>
    <source>
        <strain evidence="6">cv. Matina 1-6</strain>
    </source>
</reference>
<dbReference type="eggNOG" id="KOG1192">
    <property type="taxonomic scope" value="Eukaryota"/>
</dbReference>
<proteinExistence type="inferred from homology"/>
<dbReference type="Gene3D" id="3.40.50.2000">
    <property type="entry name" value="Glycogen Phosphorylase B"/>
    <property type="match status" value="2"/>
</dbReference>
<dbReference type="PANTHER" id="PTHR48044:SF92">
    <property type="entry name" value="GLYCOSYLTRANSFERASE"/>
    <property type="match status" value="1"/>
</dbReference>
<dbReference type="FunFam" id="3.40.50.2000:FF:000238">
    <property type="entry name" value="Glycosyltransferase"/>
    <property type="match status" value="1"/>
</dbReference>
<evidence type="ECO:0000313" key="6">
    <source>
        <dbReference type="Proteomes" id="UP000026915"/>
    </source>
</evidence>
<dbReference type="STRING" id="3641.A0A061EVW5"/>
<comment type="similarity">
    <text evidence="1 3">Belongs to the UDP-glycosyltransferase family.</text>
</comment>
<dbReference type="GO" id="GO:0009690">
    <property type="term" value="P:cytokinin metabolic process"/>
    <property type="evidence" value="ECO:0007669"/>
    <property type="project" value="UniProtKB-ARBA"/>
</dbReference>
<dbReference type="EMBL" id="CM001883">
    <property type="protein sequence ID" value="EOY09195.1"/>
    <property type="molecule type" value="Genomic_DNA"/>
</dbReference>
<name>A0A061EVW5_THECC</name>
<dbReference type="SUPFAM" id="SSF53756">
    <property type="entry name" value="UDP-Glycosyltransferase/glycogen phosphorylase"/>
    <property type="match status" value="1"/>
</dbReference>
<evidence type="ECO:0000256" key="3">
    <source>
        <dbReference type="RuleBase" id="RU362057"/>
    </source>
</evidence>
<dbReference type="HOGENOM" id="CLU_001724_2_1_1"/>
<dbReference type="Pfam" id="PF26168">
    <property type="entry name" value="Glyco_transf_N"/>
    <property type="match status" value="1"/>
</dbReference>
<dbReference type="AlphaFoldDB" id="A0A061EVW5"/>
<dbReference type="Proteomes" id="UP000026915">
    <property type="component" value="Chromosome 5"/>
</dbReference>
<sequence length="476" mass="53509">MANHTSHQSYGSINHKQAPVAVIVVPFPGQSHLNQLLQLCCLLSSHKIPVHYVCSNIHNRQVKLRAHGLNSSQISLLTFHDLAIPPFISPPPNPRATTKFPTHLQPSFEAYLHLRHPVGALVSELSQSAERIIIIHDSVIASIIQDAASIPNAEIYAFQSISPFTLFYNIWEARGKPFQLEAEVAEIQNKLPSLDGCFSSEFVNFVTYQYQFMNFQAGELYNTCRLIDGTYINLLAKLQTNVNRKQWAIGPLNPLKIHEQSNPTRRHKCLEWLDKQTPKSVLYICFGSSTSMPDDQINELAIGLEQSKTKFIWVLRDADKGDISTEVRQLKLPEAFEARTERSGMVLRDWAPQLEILGHPSTGGFMSHCGWNSCMESISMGVPIAAWPMHSDQPRNTVLVTQVLQIGLVVKDRQRMEDKVTSSDIKEAVRRLMASKEGETMRKRAEELGEAVREQSAAQGGVSRVELESFIAHITR</sequence>
<dbReference type="InterPro" id="IPR002213">
    <property type="entry name" value="UDP_glucos_trans"/>
</dbReference>
<dbReference type="Gramene" id="EOY09195">
    <property type="protein sequence ID" value="EOY09195"/>
    <property type="gene ID" value="TCM_024595"/>
</dbReference>
<dbReference type="FunFam" id="3.40.50.2000:FF:000060">
    <property type="entry name" value="Glycosyltransferase"/>
    <property type="match status" value="1"/>
</dbReference>
<keyword evidence="2 3" id="KW-0808">Transferase</keyword>
<feature type="domain" description="Glycosyltransferase N-terminal" evidence="4">
    <location>
        <begin position="19"/>
        <end position="254"/>
    </location>
</feature>
<accession>A0A061EVW5</accession>
<dbReference type="PANTHER" id="PTHR48044">
    <property type="entry name" value="GLYCOSYLTRANSFERASE"/>
    <property type="match status" value="1"/>
</dbReference>
<evidence type="ECO:0000256" key="1">
    <source>
        <dbReference type="ARBA" id="ARBA00009995"/>
    </source>
</evidence>